<dbReference type="EMBL" id="OZ034816">
    <property type="protein sequence ID" value="CAL1374247.1"/>
    <property type="molecule type" value="Genomic_DNA"/>
</dbReference>
<reference evidence="1 2" key="1">
    <citation type="submission" date="2024-04" db="EMBL/GenBank/DDBJ databases">
        <authorList>
            <person name="Fracassetti M."/>
        </authorList>
    </citation>
    <scope>NUCLEOTIDE SEQUENCE [LARGE SCALE GENOMIC DNA]</scope>
</reference>
<organism evidence="1 2">
    <name type="scientific">Linum trigynum</name>
    <dbReference type="NCBI Taxonomy" id="586398"/>
    <lineage>
        <taxon>Eukaryota</taxon>
        <taxon>Viridiplantae</taxon>
        <taxon>Streptophyta</taxon>
        <taxon>Embryophyta</taxon>
        <taxon>Tracheophyta</taxon>
        <taxon>Spermatophyta</taxon>
        <taxon>Magnoliopsida</taxon>
        <taxon>eudicotyledons</taxon>
        <taxon>Gunneridae</taxon>
        <taxon>Pentapetalae</taxon>
        <taxon>rosids</taxon>
        <taxon>fabids</taxon>
        <taxon>Malpighiales</taxon>
        <taxon>Linaceae</taxon>
        <taxon>Linum</taxon>
    </lineage>
</organism>
<dbReference type="Proteomes" id="UP001497516">
    <property type="component" value="Chromosome 3"/>
</dbReference>
<evidence type="ECO:0000313" key="2">
    <source>
        <dbReference type="Proteomes" id="UP001497516"/>
    </source>
</evidence>
<accession>A0AAV2DMT2</accession>
<name>A0AAV2DMT2_9ROSI</name>
<evidence type="ECO:0000313" key="1">
    <source>
        <dbReference type="EMBL" id="CAL1374247.1"/>
    </source>
</evidence>
<keyword evidence="2" id="KW-1185">Reference proteome</keyword>
<gene>
    <name evidence="1" type="ORF">LTRI10_LOCUS16125</name>
</gene>
<proteinExistence type="predicted"/>
<sequence>MLRQEQGCRGLLATMAGSKSNDGDWRWRCLRRLRAACAGSGEQKPRWRLTMATSDGALLAAASCLRRRDGSAGGLVRWLTAAGWRRSPSVVCSTSRLKMEK</sequence>
<dbReference type="AlphaFoldDB" id="A0AAV2DMT2"/>
<protein>
    <submittedName>
        <fullName evidence="1">Uncharacterized protein</fullName>
    </submittedName>
</protein>